<keyword evidence="5 6" id="KW-0472">Membrane</keyword>
<feature type="domain" description="DUF2179" evidence="7">
    <location>
        <begin position="229"/>
        <end position="283"/>
    </location>
</feature>
<organism evidence="8 9">
    <name type="scientific">Gemelliphila palaticanis</name>
    <dbReference type="NCBI Taxonomy" id="81950"/>
    <lineage>
        <taxon>Bacteria</taxon>
        <taxon>Bacillati</taxon>
        <taxon>Bacillota</taxon>
        <taxon>Bacilli</taxon>
        <taxon>Bacillales</taxon>
        <taxon>Gemellaceae</taxon>
        <taxon>Gemelliphila</taxon>
    </lineage>
</organism>
<proteinExistence type="predicted"/>
<gene>
    <name evidence="8" type="ORF">HZY85_02800</name>
</gene>
<dbReference type="Pfam" id="PF10035">
    <property type="entry name" value="DUF2179"/>
    <property type="match status" value="1"/>
</dbReference>
<dbReference type="InterPro" id="IPR003740">
    <property type="entry name" value="YitT"/>
</dbReference>
<keyword evidence="2" id="KW-1003">Cell membrane</keyword>
<dbReference type="Gene3D" id="3.30.70.120">
    <property type="match status" value="1"/>
</dbReference>
<comment type="subcellular location">
    <subcellularLocation>
        <location evidence="1">Cell membrane</location>
        <topology evidence="1">Multi-pass membrane protein</topology>
    </subcellularLocation>
</comment>
<feature type="transmembrane region" description="Helical" evidence="6">
    <location>
        <begin position="48"/>
        <end position="74"/>
    </location>
</feature>
<feature type="transmembrane region" description="Helical" evidence="6">
    <location>
        <begin position="12"/>
        <end position="36"/>
    </location>
</feature>
<keyword evidence="3 6" id="KW-0812">Transmembrane</keyword>
<reference evidence="8 9" key="1">
    <citation type="submission" date="2020-07" db="EMBL/GenBank/DDBJ databases">
        <title>MOT database genomes.</title>
        <authorList>
            <person name="Joseph S."/>
            <person name="Aduse-Opoku J."/>
            <person name="Hashim A."/>
            <person name="Wade W."/>
            <person name="Curtis M."/>
        </authorList>
    </citation>
    <scope>NUCLEOTIDE SEQUENCE [LARGE SCALE GENOMIC DNA]</scope>
    <source>
        <strain evidence="8 9">CIP 106318</strain>
    </source>
</reference>
<keyword evidence="4 6" id="KW-1133">Transmembrane helix</keyword>
<accession>A0ABX2SY12</accession>
<dbReference type="InterPro" id="IPR019264">
    <property type="entry name" value="DUF2179"/>
</dbReference>
<comment type="caution">
    <text evidence="8">The sequence shown here is derived from an EMBL/GenBank/DDBJ whole genome shotgun (WGS) entry which is preliminary data.</text>
</comment>
<dbReference type="InterPro" id="IPR051461">
    <property type="entry name" value="UPF0750_membrane"/>
</dbReference>
<evidence type="ECO:0000256" key="6">
    <source>
        <dbReference type="SAM" id="Phobius"/>
    </source>
</evidence>
<evidence type="ECO:0000259" key="7">
    <source>
        <dbReference type="Pfam" id="PF10035"/>
    </source>
</evidence>
<evidence type="ECO:0000256" key="1">
    <source>
        <dbReference type="ARBA" id="ARBA00004651"/>
    </source>
</evidence>
<keyword evidence="9" id="KW-1185">Reference proteome</keyword>
<dbReference type="Proteomes" id="UP000531840">
    <property type="component" value="Unassembled WGS sequence"/>
</dbReference>
<evidence type="ECO:0000256" key="2">
    <source>
        <dbReference type="ARBA" id="ARBA00022475"/>
    </source>
</evidence>
<sequence>MSRNNEKKSLAELLKQLIMISLGCALYAFAFTHLIVPSKMAEGGGTGIALLIHYITNMPTSYANLLVNIPLLLLGYKFLDKKTMLYTLYGIGMLTLWIGFFEHYHIVIELGGDRFLAALFGGLLGGTGLAVVFLFGGSTGGVDILAIIFNRMYKISIGRSIQVMDAIIILATLFVVKSFPAILYTLIYIYVLTKVIDYVLEGGLPGKAVMIISPEIDLISKEISEKMVRGMTFIKGEGTYSKKDMNIGYCVVSLKEIKDLKEIIYSIDPKAFVTINNVHDIMGEGFSFNPKKW</sequence>
<name>A0ABX2SY12_9BACL</name>
<evidence type="ECO:0000313" key="9">
    <source>
        <dbReference type="Proteomes" id="UP000531840"/>
    </source>
</evidence>
<feature type="transmembrane region" description="Helical" evidence="6">
    <location>
        <begin position="118"/>
        <end position="146"/>
    </location>
</feature>
<dbReference type="PANTHER" id="PTHR33545">
    <property type="entry name" value="UPF0750 MEMBRANE PROTEIN YITT-RELATED"/>
    <property type="match status" value="1"/>
</dbReference>
<feature type="transmembrane region" description="Helical" evidence="6">
    <location>
        <begin position="86"/>
        <end position="106"/>
    </location>
</feature>
<dbReference type="Pfam" id="PF02588">
    <property type="entry name" value="YitT_membrane"/>
    <property type="match status" value="1"/>
</dbReference>
<evidence type="ECO:0000256" key="4">
    <source>
        <dbReference type="ARBA" id="ARBA00022989"/>
    </source>
</evidence>
<protein>
    <submittedName>
        <fullName evidence="8">YitT family protein</fullName>
    </submittedName>
</protein>
<dbReference type="PIRSF" id="PIRSF006483">
    <property type="entry name" value="Membrane_protein_YitT"/>
    <property type="match status" value="1"/>
</dbReference>
<dbReference type="EMBL" id="JACBYF010000003">
    <property type="protein sequence ID" value="NYS47123.1"/>
    <property type="molecule type" value="Genomic_DNA"/>
</dbReference>
<evidence type="ECO:0000256" key="5">
    <source>
        <dbReference type="ARBA" id="ARBA00023136"/>
    </source>
</evidence>
<dbReference type="PANTHER" id="PTHR33545:SF10">
    <property type="entry name" value="UPF0750 MEMBRANE PROTEIN YPJC"/>
    <property type="match status" value="1"/>
</dbReference>
<dbReference type="InterPro" id="IPR015867">
    <property type="entry name" value="N-reg_PII/ATP_PRibTrfase_C"/>
</dbReference>
<dbReference type="CDD" id="cd16380">
    <property type="entry name" value="YitT_C"/>
    <property type="match status" value="1"/>
</dbReference>
<feature type="transmembrane region" description="Helical" evidence="6">
    <location>
        <begin position="167"/>
        <end position="191"/>
    </location>
</feature>
<evidence type="ECO:0000313" key="8">
    <source>
        <dbReference type="EMBL" id="NYS47123.1"/>
    </source>
</evidence>
<evidence type="ECO:0000256" key="3">
    <source>
        <dbReference type="ARBA" id="ARBA00022692"/>
    </source>
</evidence>